<accession>A0A6J6GJ20</accession>
<organism evidence="1">
    <name type="scientific">freshwater metagenome</name>
    <dbReference type="NCBI Taxonomy" id="449393"/>
    <lineage>
        <taxon>unclassified sequences</taxon>
        <taxon>metagenomes</taxon>
        <taxon>ecological metagenomes</taxon>
    </lineage>
</organism>
<evidence type="ECO:0000313" key="1">
    <source>
        <dbReference type="EMBL" id="CAB4596798.1"/>
    </source>
</evidence>
<name>A0A6J6GJ20_9ZZZZ</name>
<dbReference type="EMBL" id="CAEZTS010000248">
    <property type="protein sequence ID" value="CAB4596798.1"/>
    <property type="molecule type" value="Genomic_DNA"/>
</dbReference>
<dbReference type="AlphaFoldDB" id="A0A6J6GJ20"/>
<gene>
    <name evidence="1" type="ORF">UFOPK1722_01954</name>
</gene>
<reference evidence="1" key="1">
    <citation type="submission" date="2020-05" db="EMBL/GenBank/DDBJ databases">
        <authorList>
            <person name="Chiriac C."/>
            <person name="Salcher M."/>
            <person name="Ghai R."/>
            <person name="Kavagutti S V."/>
        </authorList>
    </citation>
    <scope>NUCLEOTIDE SEQUENCE</scope>
</reference>
<sequence>MVRLAPAEYEVPVPLAAVFQPANVKPVRVGAAPTVTEPAYAALCVDGTVMTAGITLSS</sequence>
<protein>
    <submittedName>
        <fullName evidence="1">Unannotated protein</fullName>
    </submittedName>
</protein>
<proteinExistence type="predicted"/>